<evidence type="ECO:0000259" key="3">
    <source>
        <dbReference type="Pfam" id="PF01557"/>
    </source>
</evidence>
<name>A0A964T9V9_9HYPH</name>
<keyword evidence="5" id="KW-1185">Reference proteome</keyword>
<accession>A0A964T9V9</accession>
<evidence type="ECO:0000256" key="1">
    <source>
        <dbReference type="ARBA" id="ARBA00010211"/>
    </source>
</evidence>
<dbReference type="GO" id="GO:0046872">
    <property type="term" value="F:metal ion binding"/>
    <property type="evidence" value="ECO:0007669"/>
    <property type="project" value="UniProtKB-KW"/>
</dbReference>
<protein>
    <submittedName>
        <fullName evidence="4">FAA hydrolase family protein</fullName>
    </submittedName>
</protein>
<dbReference type="Pfam" id="PF01557">
    <property type="entry name" value="FAA_hydrolase"/>
    <property type="match status" value="1"/>
</dbReference>
<reference evidence="4" key="1">
    <citation type="submission" date="2019-03" db="EMBL/GenBank/DDBJ databases">
        <title>Afifella sp. nov., isolated from activated sludge.</title>
        <authorList>
            <person name="Li Q."/>
            <person name="Liu Y."/>
        </authorList>
    </citation>
    <scope>NUCLEOTIDE SEQUENCE</scope>
    <source>
        <strain evidence="4">L72</strain>
    </source>
</reference>
<keyword evidence="2" id="KW-0479">Metal-binding</keyword>
<gene>
    <name evidence="4" type="ORF">E4O86_22425</name>
</gene>
<keyword evidence="4" id="KW-0378">Hydrolase</keyword>
<feature type="domain" description="Fumarylacetoacetase-like C-terminal" evidence="3">
    <location>
        <begin position="79"/>
        <end position="293"/>
    </location>
</feature>
<dbReference type="PANTHER" id="PTHR11820">
    <property type="entry name" value="ACYLPYRUVASE"/>
    <property type="match status" value="1"/>
</dbReference>
<dbReference type="InterPro" id="IPR011234">
    <property type="entry name" value="Fumarylacetoacetase-like_C"/>
</dbReference>
<organism evidence="4 5">
    <name type="scientific">Propylenella binzhouense</name>
    <dbReference type="NCBI Taxonomy" id="2555902"/>
    <lineage>
        <taxon>Bacteria</taxon>
        <taxon>Pseudomonadati</taxon>
        <taxon>Pseudomonadota</taxon>
        <taxon>Alphaproteobacteria</taxon>
        <taxon>Hyphomicrobiales</taxon>
        <taxon>Propylenellaceae</taxon>
        <taxon>Propylenella</taxon>
    </lineage>
</organism>
<dbReference type="OrthoDB" id="5197601at2"/>
<comment type="similarity">
    <text evidence="1">Belongs to the FAH family.</text>
</comment>
<dbReference type="GO" id="GO:0018773">
    <property type="term" value="F:acetylpyruvate hydrolase activity"/>
    <property type="evidence" value="ECO:0007669"/>
    <property type="project" value="TreeGrafter"/>
</dbReference>
<sequence>MKLATISVGGRPTPAVALGSGRFVDLSREGGLPSTLLGLVRGWDAHRGAVERLVAAGTAEIGPEGVRVLAPIPRPERNIMCVGKNYYDHAHEFHGSGFDSSGGAQAVPEVPVIFTKAPSAVIGPGEPIPAWRDPTGTLDYEVELAVVIGRGGSGISKADAYGHVFGYTILNDATARALQRKHQQWFLGKSIDGFCPMGPAIVTADEIPDVAAMRVSTRVNGELRQDARVADLIFDIPTLIETISALVTLEPGDIIATGTPAGVGLGFDPPKYLKPGDVVTLEITGLGTLENPVGGRPA</sequence>
<dbReference type="Proteomes" id="UP000773614">
    <property type="component" value="Unassembled WGS sequence"/>
</dbReference>
<dbReference type="GO" id="GO:0019752">
    <property type="term" value="P:carboxylic acid metabolic process"/>
    <property type="evidence" value="ECO:0007669"/>
    <property type="project" value="UniProtKB-ARBA"/>
</dbReference>
<dbReference type="RefSeq" id="WP_161142775.1">
    <property type="nucleotide sequence ID" value="NZ_SPKJ01000178.1"/>
</dbReference>
<evidence type="ECO:0000256" key="2">
    <source>
        <dbReference type="ARBA" id="ARBA00022723"/>
    </source>
</evidence>
<dbReference type="FunFam" id="3.90.850.10:FF:000002">
    <property type="entry name" value="2-hydroxyhepta-2,4-diene-1,7-dioate isomerase"/>
    <property type="match status" value="1"/>
</dbReference>
<dbReference type="InterPro" id="IPR036663">
    <property type="entry name" value="Fumarylacetoacetase_C_sf"/>
</dbReference>
<evidence type="ECO:0000313" key="5">
    <source>
        <dbReference type="Proteomes" id="UP000773614"/>
    </source>
</evidence>
<dbReference type="Gene3D" id="3.90.850.10">
    <property type="entry name" value="Fumarylacetoacetase-like, C-terminal domain"/>
    <property type="match status" value="1"/>
</dbReference>
<dbReference type="AlphaFoldDB" id="A0A964T9V9"/>
<comment type="caution">
    <text evidence="4">The sequence shown here is derived from an EMBL/GenBank/DDBJ whole genome shotgun (WGS) entry which is preliminary data.</text>
</comment>
<dbReference type="EMBL" id="SPKJ01000178">
    <property type="protein sequence ID" value="MYZ50459.1"/>
    <property type="molecule type" value="Genomic_DNA"/>
</dbReference>
<dbReference type="PANTHER" id="PTHR11820:SF7">
    <property type="entry name" value="ACYLPYRUVASE FAHD1, MITOCHONDRIAL"/>
    <property type="match status" value="1"/>
</dbReference>
<dbReference type="SUPFAM" id="SSF56529">
    <property type="entry name" value="FAH"/>
    <property type="match status" value="1"/>
</dbReference>
<proteinExistence type="inferred from homology"/>
<evidence type="ECO:0000313" key="4">
    <source>
        <dbReference type="EMBL" id="MYZ50459.1"/>
    </source>
</evidence>
<dbReference type="GO" id="GO:0016853">
    <property type="term" value="F:isomerase activity"/>
    <property type="evidence" value="ECO:0007669"/>
    <property type="project" value="UniProtKB-ARBA"/>
</dbReference>